<comment type="caution">
    <text evidence="2">The sequence shown here is derived from an EMBL/GenBank/DDBJ whole genome shotgun (WGS) entry which is preliminary data.</text>
</comment>
<evidence type="ECO:0000313" key="3">
    <source>
        <dbReference type="Proteomes" id="UP000006015"/>
    </source>
</evidence>
<dbReference type="Proteomes" id="UP000006015">
    <property type="component" value="Unassembled WGS sequence"/>
</dbReference>
<proteinExistence type="predicted"/>
<evidence type="ECO:0000256" key="1">
    <source>
        <dbReference type="SAM" id="MobiDB-lite"/>
    </source>
</evidence>
<sequence length="45" mass="4799">MDRTPNITDKTPANAKATSKPHNTATRTAPRRRVPVGDATEVSAP</sequence>
<dbReference type="EMBL" id="ADNS01000031">
    <property type="protein sequence ID" value="EFG80527.1"/>
    <property type="molecule type" value="Genomic_DNA"/>
</dbReference>
<feature type="compositionally biased region" description="Polar residues" evidence="1">
    <location>
        <begin position="1"/>
        <end position="23"/>
    </location>
</feature>
<name>A0ABP2IHX0_CORAM</name>
<feature type="region of interest" description="Disordered" evidence="1">
    <location>
        <begin position="1"/>
        <end position="45"/>
    </location>
</feature>
<evidence type="ECO:0000313" key="2">
    <source>
        <dbReference type="EMBL" id="EFG80527.1"/>
    </source>
</evidence>
<gene>
    <name evidence="2" type="ORF">HMPREF0281_02622</name>
</gene>
<keyword evidence="3" id="KW-1185">Reference proteome</keyword>
<organism evidence="2 3">
    <name type="scientific">Corynebacterium ammoniagenes DSM 20306</name>
    <dbReference type="NCBI Taxonomy" id="649754"/>
    <lineage>
        <taxon>Bacteria</taxon>
        <taxon>Bacillati</taxon>
        <taxon>Actinomycetota</taxon>
        <taxon>Actinomycetes</taxon>
        <taxon>Mycobacteriales</taxon>
        <taxon>Corynebacteriaceae</taxon>
        <taxon>Corynebacterium</taxon>
    </lineage>
</organism>
<protein>
    <submittedName>
        <fullName evidence="2">Uncharacterized protein</fullName>
    </submittedName>
</protein>
<reference evidence="2 3" key="1">
    <citation type="submission" date="2010-04" db="EMBL/GenBank/DDBJ databases">
        <authorList>
            <person name="Weinstock G."/>
            <person name="Sodergren E."/>
            <person name="Clifton S."/>
            <person name="Fulton L."/>
            <person name="Fulton B."/>
            <person name="Courtney L."/>
            <person name="Fronick C."/>
            <person name="Harrison M."/>
            <person name="Strong C."/>
            <person name="Farmer C."/>
            <person name="Delahaunty K."/>
            <person name="Markovic C."/>
            <person name="Hall O."/>
            <person name="Minx P."/>
            <person name="Tomlinson C."/>
            <person name="Mitreva M."/>
            <person name="Hou S."/>
            <person name="Wollam A."/>
            <person name="Pepin K.H."/>
            <person name="Johnson M."/>
            <person name="Bhonagiri V."/>
            <person name="Zhang X."/>
            <person name="Suruliraj S."/>
            <person name="Warren W."/>
            <person name="Chinwalla A."/>
            <person name="Mardis E.R."/>
            <person name="Wilson R.K."/>
        </authorList>
    </citation>
    <scope>NUCLEOTIDE SEQUENCE [LARGE SCALE GENOMIC DNA]</scope>
    <source>
        <strain evidence="2 3">DSM 20306</strain>
    </source>
</reference>
<accession>A0ABP2IHX0</accession>